<keyword evidence="4" id="KW-0808">Transferase</keyword>
<evidence type="ECO:0000256" key="5">
    <source>
        <dbReference type="ARBA" id="ARBA00022777"/>
    </source>
</evidence>
<keyword evidence="5 10" id="KW-0418">Kinase</keyword>
<dbReference type="InterPro" id="IPR031623">
    <property type="entry name" value="HisKA_4TM"/>
</dbReference>
<name>A0A3N6LZS3_NATCH</name>
<comment type="catalytic activity">
    <reaction evidence="1">
        <text>ATP + protein L-histidine = ADP + protein N-phospho-L-histidine.</text>
        <dbReference type="EC" id="2.7.13.3"/>
    </reaction>
</comment>
<evidence type="ECO:0000256" key="1">
    <source>
        <dbReference type="ARBA" id="ARBA00000085"/>
    </source>
</evidence>
<evidence type="ECO:0000256" key="8">
    <source>
        <dbReference type="SAM" id="Phobius"/>
    </source>
</evidence>
<keyword evidence="8" id="KW-0812">Transmembrane</keyword>
<dbReference type="EMBL" id="REGA01000003">
    <property type="protein sequence ID" value="RQG96438.1"/>
    <property type="molecule type" value="Genomic_DNA"/>
</dbReference>
<dbReference type="RefSeq" id="WP_124194507.1">
    <property type="nucleotide sequence ID" value="NZ_REGA01000003.1"/>
</dbReference>
<dbReference type="CDD" id="cd00075">
    <property type="entry name" value="HATPase"/>
    <property type="match status" value="1"/>
</dbReference>
<evidence type="ECO:0000313" key="11">
    <source>
        <dbReference type="Proteomes" id="UP000282323"/>
    </source>
</evidence>
<dbReference type="InterPro" id="IPR036890">
    <property type="entry name" value="HATPase_C_sf"/>
</dbReference>
<evidence type="ECO:0000256" key="2">
    <source>
        <dbReference type="ARBA" id="ARBA00012438"/>
    </source>
</evidence>
<dbReference type="CDD" id="cd00082">
    <property type="entry name" value="HisKA"/>
    <property type="match status" value="1"/>
</dbReference>
<feature type="transmembrane region" description="Helical" evidence="8">
    <location>
        <begin position="113"/>
        <end position="134"/>
    </location>
</feature>
<keyword evidence="8" id="KW-0472">Membrane</keyword>
<dbReference type="Gene3D" id="1.10.287.130">
    <property type="match status" value="1"/>
</dbReference>
<dbReference type="SUPFAM" id="SSF55781">
    <property type="entry name" value="GAF domain-like"/>
    <property type="match status" value="1"/>
</dbReference>
<dbReference type="InterPro" id="IPR029016">
    <property type="entry name" value="GAF-like_dom_sf"/>
</dbReference>
<evidence type="ECO:0000256" key="3">
    <source>
        <dbReference type="ARBA" id="ARBA00022553"/>
    </source>
</evidence>
<keyword evidence="6" id="KW-0902">Two-component regulatory system</keyword>
<feature type="transmembrane region" description="Helical" evidence="8">
    <location>
        <begin position="44"/>
        <end position="69"/>
    </location>
</feature>
<sequence>MTDPAVDAREETLSPLLAGGAIATIGTVLSLVHAFHAVAHEKPVLATVIGAGLPLALSLALVYAGYWTARRPKPLPYVGRLTVWTVLGGIVFGLLLATITVHQYLAGSVPEDAVFQLATAVTGGSLGGFVVGLYDLRIQRRTDRIVALQRATADFGEAQTKTGVCRRIVQLVSSELDMSLAGVWLYREDRNALVPVEMTDRSEKLFDEYPTYEPGEGLSWQAFADGEPQIHDDLRSQRGVYNPETIIRSEIILPLGSHGVLTIGSRERNAFDDVDVSTAKLLASASSAVLDRTQREEQLRAKRRELETRNEHLNEFAAVVSHDLRNPLTVAQGHLELHREECESSSLDEIELAHQRMANLIDDLLELARAGQTIKQTRQVDLTAVASMAWEMVDSTAVRLEIPDEDVALEADEDRLRQLFENLFRNAIDHGGSTTTVRVGGLDGRRGFYVADDGRGVPPEDQERIFEHGYTTDEDGTGLGLVTVRRIVDAHGWSVSVAESDCGGARFEIETDSVGGENRSGQRSASVDGWNGAPHQP</sequence>
<dbReference type="SUPFAM" id="SSF47384">
    <property type="entry name" value="Homodimeric domain of signal transducing histidine kinase"/>
    <property type="match status" value="1"/>
</dbReference>
<keyword evidence="3" id="KW-0597">Phosphoprotein</keyword>
<dbReference type="InterPro" id="IPR003594">
    <property type="entry name" value="HATPase_dom"/>
</dbReference>
<feature type="domain" description="Histidine kinase" evidence="9">
    <location>
        <begin position="319"/>
        <end position="515"/>
    </location>
</feature>
<dbReference type="Pfam" id="PF13185">
    <property type="entry name" value="GAF_2"/>
    <property type="match status" value="1"/>
</dbReference>
<protein>
    <recommendedName>
        <fullName evidence="2">histidine kinase</fullName>
        <ecNumber evidence="2">2.7.13.3</ecNumber>
    </recommendedName>
</protein>
<evidence type="ECO:0000259" key="9">
    <source>
        <dbReference type="PROSITE" id="PS50109"/>
    </source>
</evidence>
<comment type="caution">
    <text evidence="10">The sequence shown here is derived from an EMBL/GenBank/DDBJ whole genome shotgun (WGS) entry which is preliminary data.</text>
</comment>
<dbReference type="InterPro" id="IPR004358">
    <property type="entry name" value="Sig_transdc_His_kin-like_C"/>
</dbReference>
<dbReference type="PANTHER" id="PTHR43711">
    <property type="entry name" value="TWO-COMPONENT HISTIDINE KINASE"/>
    <property type="match status" value="1"/>
</dbReference>
<feature type="region of interest" description="Disordered" evidence="7">
    <location>
        <begin position="510"/>
        <end position="537"/>
    </location>
</feature>
<evidence type="ECO:0000313" key="10">
    <source>
        <dbReference type="EMBL" id="RQG96438.1"/>
    </source>
</evidence>
<dbReference type="PANTHER" id="PTHR43711:SF1">
    <property type="entry name" value="HISTIDINE KINASE 1"/>
    <property type="match status" value="1"/>
</dbReference>
<feature type="transmembrane region" description="Helical" evidence="8">
    <location>
        <begin position="12"/>
        <end position="32"/>
    </location>
</feature>
<dbReference type="InterPro" id="IPR003661">
    <property type="entry name" value="HisK_dim/P_dom"/>
</dbReference>
<accession>A0A3N6LZS3</accession>
<dbReference type="Gene3D" id="3.30.450.40">
    <property type="match status" value="1"/>
</dbReference>
<dbReference type="Pfam" id="PF02518">
    <property type="entry name" value="HATPase_c"/>
    <property type="match status" value="1"/>
</dbReference>
<feature type="transmembrane region" description="Helical" evidence="8">
    <location>
        <begin position="81"/>
        <end position="101"/>
    </location>
</feature>
<dbReference type="InterPro" id="IPR036097">
    <property type="entry name" value="HisK_dim/P_sf"/>
</dbReference>
<dbReference type="SMART" id="SM00388">
    <property type="entry name" value="HisKA"/>
    <property type="match status" value="1"/>
</dbReference>
<proteinExistence type="predicted"/>
<reference evidence="10 11" key="1">
    <citation type="submission" date="2018-10" db="EMBL/GenBank/DDBJ databases">
        <title>Natrarchaeobius chitinivorans gen. nov., sp. nov., and Natrarchaeobius haloalkaliphilus sp. nov., alkaliphilic, chitin-utilizing haloarchaea from hypersaline alkaline lakes.</title>
        <authorList>
            <person name="Sorokin D.Y."/>
            <person name="Elcheninov A.G."/>
            <person name="Kostrikina N.A."/>
            <person name="Bale N.J."/>
            <person name="Sinninghe Damste J.S."/>
            <person name="Khijniak T.V."/>
            <person name="Kublanov I.V."/>
            <person name="Toshchakov S.V."/>
        </authorList>
    </citation>
    <scope>NUCLEOTIDE SEQUENCE [LARGE SCALE GENOMIC DNA]</scope>
    <source>
        <strain evidence="10 11">AArcht4T</strain>
    </source>
</reference>
<dbReference type="InterPro" id="IPR003018">
    <property type="entry name" value="GAF"/>
</dbReference>
<dbReference type="PRINTS" id="PR00344">
    <property type="entry name" value="BCTRLSENSOR"/>
</dbReference>
<dbReference type="OrthoDB" id="8127at2157"/>
<gene>
    <name evidence="10" type="ORF">EA473_04775</name>
</gene>
<dbReference type="SMART" id="SM00065">
    <property type="entry name" value="GAF"/>
    <property type="match status" value="1"/>
</dbReference>
<dbReference type="Gene3D" id="3.30.565.10">
    <property type="entry name" value="Histidine kinase-like ATPase, C-terminal domain"/>
    <property type="match status" value="1"/>
</dbReference>
<dbReference type="AlphaFoldDB" id="A0A3N6LZS3"/>
<evidence type="ECO:0000256" key="6">
    <source>
        <dbReference type="ARBA" id="ARBA00023012"/>
    </source>
</evidence>
<keyword evidence="11" id="KW-1185">Reference proteome</keyword>
<keyword evidence="8" id="KW-1133">Transmembrane helix</keyword>
<dbReference type="PROSITE" id="PS50109">
    <property type="entry name" value="HIS_KIN"/>
    <property type="match status" value="1"/>
</dbReference>
<dbReference type="Pfam" id="PF16926">
    <property type="entry name" value="HisKA_4TM"/>
    <property type="match status" value="1"/>
</dbReference>
<dbReference type="EC" id="2.7.13.3" evidence="2"/>
<dbReference type="InterPro" id="IPR005467">
    <property type="entry name" value="His_kinase_dom"/>
</dbReference>
<dbReference type="InterPro" id="IPR050736">
    <property type="entry name" value="Sensor_HK_Regulatory"/>
</dbReference>
<evidence type="ECO:0000256" key="4">
    <source>
        <dbReference type="ARBA" id="ARBA00022679"/>
    </source>
</evidence>
<dbReference type="SMART" id="SM00387">
    <property type="entry name" value="HATPase_c"/>
    <property type="match status" value="1"/>
</dbReference>
<evidence type="ECO:0000256" key="7">
    <source>
        <dbReference type="SAM" id="MobiDB-lite"/>
    </source>
</evidence>
<dbReference type="SUPFAM" id="SSF55874">
    <property type="entry name" value="ATPase domain of HSP90 chaperone/DNA topoisomerase II/histidine kinase"/>
    <property type="match status" value="1"/>
</dbReference>
<dbReference type="Proteomes" id="UP000282323">
    <property type="component" value="Unassembled WGS sequence"/>
</dbReference>
<organism evidence="10 11">
    <name type="scientific">Natrarchaeobius chitinivorans</name>
    <dbReference type="NCBI Taxonomy" id="1679083"/>
    <lineage>
        <taxon>Archaea</taxon>
        <taxon>Methanobacteriati</taxon>
        <taxon>Methanobacteriota</taxon>
        <taxon>Stenosarchaea group</taxon>
        <taxon>Halobacteria</taxon>
        <taxon>Halobacteriales</taxon>
        <taxon>Natrialbaceae</taxon>
        <taxon>Natrarchaeobius</taxon>
    </lineage>
</organism>
<dbReference type="GO" id="GO:0000155">
    <property type="term" value="F:phosphorelay sensor kinase activity"/>
    <property type="evidence" value="ECO:0007669"/>
    <property type="project" value="InterPro"/>
</dbReference>
<dbReference type="Pfam" id="PF00512">
    <property type="entry name" value="HisKA"/>
    <property type="match status" value="1"/>
</dbReference>